<keyword evidence="1" id="KW-1133">Transmembrane helix</keyword>
<organism evidence="2 3">
    <name type="scientific">Salvelinus namaycush</name>
    <name type="common">Lake trout</name>
    <name type="synonym">Salmo namaycush</name>
    <dbReference type="NCBI Taxonomy" id="8040"/>
    <lineage>
        <taxon>Eukaryota</taxon>
        <taxon>Metazoa</taxon>
        <taxon>Chordata</taxon>
        <taxon>Craniata</taxon>
        <taxon>Vertebrata</taxon>
        <taxon>Euteleostomi</taxon>
        <taxon>Actinopterygii</taxon>
        <taxon>Neopterygii</taxon>
        <taxon>Teleostei</taxon>
        <taxon>Protacanthopterygii</taxon>
        <taxon>Salmoniformes</taxon>
        <taxon>Salmonidae</taxon>
        <taxon>Salmoninae</taxon>
        <taxon>Salvelinus</taxon>
    </lineage>
</organism>
<evidence type="ECO:0000313" key="2">
    <source>
        <dbReference type="Proteomes" id="UP000808372"/>
    </source>
</evidence>
<dbReference type="Proteomes" id="UP000808372">
    <property type="component" value="Chromosome 36"/>
</dbReference>
<feature type="transmembrane region" description="Helical" evidence="1">
    <location>
        <begin position="37"/>
        <end position="59"/>
    </location>
</feature>
<keyword evidence="1" id="KW-0472">Membrane</keyword>
<dbReference type="RefSeq" id="XP_038831401.1">
    <property type="nucleotide sequence ID" value="XM_038975473.1"/>
</dbReference>
<feature type="transmembrane region" description="Helical" evidence="1">
    <location>
        <begin position="248"/>
        <end position="269"/>
    </location>
</feature>
<feature type="transmembrane region" description="Helical" evidence="1">
    <location>
        <begin position="179"/>
        <end position="198"/>
    </location>
</feature>
<keyword evidence="1" id="KW-0812">Transmembrane</keyword>
<sequence>MENYTDYYPLYPDDYYYSPDDDYNRPDDDYNRPDSGAIVASVLILLSILPVCWIIWFACCKLRERALVTVFLVSLLINDTVQLITSFFAVGIKLMGISCYSSCHALLQLFILSRFCGQIFHLLVALDNIFCLSRTRSSTPPGFKLKCFFYLLSAAVWLGYIVIAFLVNVDVMNNYLCYIFLNFFGVLCTAAAACMMILKPLNPTKTSQSLKVLAVAMLTYVILYVPDSLYWIIQHYGSAWTDGFRYDYFFLYLPCLRPITDCVLCWYICRAHRIEWNEVGILPNSLTLDSSHSVVAFSNCIGGGPLGGTSNTGG</sequence>
<gene>
    <name evidence="3" type="primary">LOC120030146</name>
</gene>
<dbReference type="GeneID" id="120030146"/>
<accession>A0A8U0PSS9</accession>
<proteinExistence type="predicted"/>
<feature type="transmembrane region" description="Helical" evidence="1">
    <location>
        <begin position="210"/>
        <end position="233"/>
    </location>
</feature>
<reference evidence="3" key="1">
    <citation type="submission" date="2025-08" db="UniProtKB">
        <authorList>
            <consortium name="RefSeq"/>
        </authorList>
    </citation>
    <scope>IDENTIFICATION</scope>
    <source>
        <tissue evidence="3">White muscle</tissue>
    </source>
</reference>
<protein>
    <submittedName>
        <fullName evidence="3">Uncharacterized protein LOC120030146</fullName>
    </submittedName>
</protein>
<evidence type="ECO:0000313" key="3">
    <source>
        <dbReference type="RefSeq" id="XP_038831401.1"/>
    </source>
</evidence>
<dbReference type="KEGG" id="snh:120030146"/>
<keyword evidence="2" id="KW-1185">Reference proteome</keyword>
<feature type="transmembrane region" description="Helical" evidence="1">
    <location>
        <begin position="104"/>
        <end position="126"/>
    </location>
</feature>
<evidence type="ECO:0000256" key="1">
    <source>
        <dbReference type="SAM" id="Phobius"/>
    </source>
</evidence>
<feature type="transmembrane region" description="Helical" evidence="1">
    <location>
        <begin position="66"/>
        <end position="92"/>
    </location>
</feature>
<dbReference type="AlphaFoldDB" id="A0A8U0PSS9"/>
<name>A0A8U0PSS9_SALNM</name>
<dbReference type="SUPFAM" id="SSF81321">
    <property type="entry name" value="Family A G protein-coupled receptor-like"/>
    <property type="match status" value="1"/>
</dbReference>
<feature type="transmembrane region" description="Helical" evidence="1">
    <location>
        <begin position="147"/>
        <end position="167"/>
    </location>
</feature>